<name>A0A1U9V049_CUPNE</name>
<dbReference type="InterPro" id="IPR010727">
    <property type="entry name" value="DUF1302"/>
</dbReference>
<evidence type="ECO:0000313" key="3">
    <source>
        <dbReference type="Proteomes" id="UP000189627"/>
    </source>
</evidence>
<evidence type="ECO:0000256" key="1">
    <source>
        <dbReference type="SAM" id="SignalP"/>
    </source>
</evidence>
<evidence type="ECO:0000313" key="2">
    <source>
        <dbReference type="EMBL" id="AQV98310.1"/>
    </source>
</evidence>
<dbReference type="Proteomes" id="UP000189627">
    <property type="component" value="Chromosome 2"/>
</dbReference>
<dbReference type="RefSeq" id="WP_078200583.1">
    <property type="nucleotide sequence ID" value="NZ_CP017758.1"/>
</dbReference>
<keyword evidence="1" id="KW-0732">Signal</keyword>
<reference evidence="3" key="1">
    <citation type="submission" date="2017-02" db="EMBL/GenBank/DDBJ databases">
        <title>Complete genome sequence of Cupriavidus necator strain NH9, a 3-chlorobenzoate degrader.</title>
        <authorList>
            <person name="Moriuchi R."/>
            <person name="Dohra H."/>
            <person name="Ogawa N."/>
        </authorList>
    </citation>
    <scope>NUCLEOTIDE SEQUENCE [LARGE SCALE GENOMIC DNA]</scope>
    <source>
        <strain evidence="3">NH9</strain>
    </source>
</reference>
<feature type="signal peptide" evidence="1">
    <location>
        <begin position="1"/>
        <end position="24"/>
    </location>
</feature>
<gene>
    <name evidence="2" type="ORF">BJN34_31040</name>
</gene>
<organism evidence="2 3">
    <name type="scientific">Cupriavidus necator</name>
    <name type="common">Alcaligenes eutrophus</name>
    <name type="synonym">Ralstonia eutropha</name>
    <dbReference type="NCBI Taxonomy" id="106590"/>
    <lineage>
        <taxon>Bacteria</taxon>
        <taxon>Pseudomonadati</taxon>
        <taxon>Pseudomonadota</taxon>
        <taxon>Betaproteobacteria</taxon>
        <taxon>Burkholderiales</taxon>
        <taxon>Burkholderiaceae</taxon>
        <taxon>Cupriavidus</taxon>
    </lineage>
</organism>
<dbReference type="AlphaFoldDB" id="A0A1U9V049"/>
<accession>A0A1U9V049</accession>
<proteinExistence type="predicted"/>
<sequence length="535" mass="56910">MKKRLIAAAAAAVAGFALANPAFAGDSIEFDNGVKLDWRLTTTYTLGARVEGQSGLLTGPKNAGANDGDNNFRKGALTANRLGALLETAVSKGDSGLVFSGSTFYDNVYHRGNDNPGPVNKPGAVDQFSSDARYYHGGYTRLLDLYGYTAFNVGDSSRATVRLGRHVVSWGEALFFPSISLAQGPADGTKIGIPGTETKDQLLPEDQVSGALQLTPNWSLLAHYQFNFHETLAPAPGSFLNSSDGVGPGGVCLSPFINGKCSFGSRQGDILPPKAQQWGIGTRYRVTNETEVGLYYLNYQDRTPLPEINAFAPGGTYQIRYFDNIKLTGATVSTTFGPLTMAGEFSYKQGAPALVNTVVNPATGATIANPTRANVAQLNVNTFANLGRTPLATQTTFLAEVAWVNVAKVDARQAPGVDALGRAAAFFPASNQLSFTNNGVAASATLILGYPGLFGDWDMTVPISYAQQIAGRTLTGGVGGQGDKRFSIGANFTYRSNFQIGLTYLGYFGSPSLDLVHQRLLTDRDQISLTMKYAF</sequence>
<dbReference type="KEGG" id="cuh:BJN34_31040"/>
<protein>
    <submittedName>
        <fullName evidence="2">PduX</fullName>
    </submittedName>
</protein>
<dbReference type="EMBL" id="CP017758">
    <property type="protein sequence ID" value="AQV98310.1"/>
    <property type="molecule type" value="Genomic_DNA"/>
</dbReference>
<feature type="chain" id="PRO_5013251039" evidence="1">
    <location>
        <begin position="25"/>
        <end position="535"/>
    </location>
</feature>
<dbReference type="OrthoDB" id="8522166at2"/>
<dbReference type="Pfam" id="PF06980">
    <property type="entry name" value="DUF1302"/>
    <property type="match status" value="1"/>
</dbReference>